<sequence length="66" mass="7714">MGLKWTDSREIGEALYDAYPDIDPKTVRSPICISGFALWKISTTTRRHRTRKSSKRFLLVWLDEAE</sequence>
<protein>
    <submittedName>
        <fullName evidence="1">FeS assembly protein IscX</fullName>
    </submittedName>
</protein>
<evidence type="ECO:0000313" key="1">
    <source>
        <dbReference type="EMBL" id="STJ20024.1"/>
    </source>
</evidence>
<dbReference type="AlphaFoldDB" id="A0A376WAE7"/>
<dbReference type="InterPro" id="IPR007479">
    <property type="entry name" value="ISC_FeS_clus_asmbl_IscsX"/>
</dbReference>
<evidence type="ECO:0000313" key="2">
    <source>
        <dbReference type="Proteomes" id="UP000254716"/>
    </source>
</evidence>
<dbReference type="Gene3D" id="1.10.10.600">
    <property type="entry name" value="IscX-like"/>
    <property type="match status" value="1"/>
</dbReference>
<reference evidence="1 2" key="1">
    <citation type="submission" date="2018-06" db="EMBL/GenBank/DDBJ databases">
        <authorList>
            <consortium name="Pathogen Informatics"/>
            <person name="Doyle S."/>
        </authorList>
    </citation>
    <scope>NUCLEOTIDE SEQUENCE [LARGE SCALE GENOMIC DNA]</scope>
    <source>
        <strain evidence="1 2">NCTC9081</strain>
    </source>
</reference>
<proteinExistence type="predicted"/>
<gene>
    <name evidence="1" type="primary">iscX</name>
    <name evidence="1" type="ORF">NCTC9081_05578</name>
</gene>
<dbReference type="GO" id="GO:0016226">
    <property type="term" value="P:iron-sulfur cluster assembly"/>
    <property type="evidence" value="ECO:0007669"/>
    <property type="project" value="InterPro"/>
</dbReference>
<dbReference type="SUPFAM" id="SSF140319">
    <property type="entry name" value="IscX-like"/>
    <property type="match status" value="1"/>
</dbReference>
<accession>A0A376WAE7</accession>
<dbReference type="EMBL" id="UGCV01000008">
    <property type="protein sequence ID" value="STJ20024.1"/>
    <property type="molecule type" value="Genomic_DNA"/>
</dbReference>
<name>A0A376WAE7_ECOLX</name>
<dbReference type="Proteomes" id="UP000254716">
    <property type="component" value="Unassembled WGS sequence"/>
</dbReference>
<dbReference type="InterPro" id="IPR036762">
    <property type="entry name" value="IscX-like_sf"/>
</dbReference>
<organism evidence="1 2">
    <name type="scientific">Escherichia coli</name>
    <dbReference type="NCBI Taxonomy" id="562"/>
    <lineage>
        <taxon>Bacteria</taxon>
        <taxon>Pseudomonadati</taxon>
        <taxon>Pseudomonadota</taxon>
        <taxon>Gammaproteobacteria</taxon>
        <taxon>Enterobacterales</taxon>
        <taxon>Enterobacteriaceae</taxon>
        <taxon>Escherichia</taxon>
    </lineage>
</organism>
<dbReference type="Pfam" id="PF04384">
    <property type="entry name" value="Fe-S_assembly"/>
    <property type="match status" value="1"/>
</dbReference>